<dbReference type="RefSeq" id="WP_313323110.1">
    <property type="nucleotide sequence ID" value="NZ_CP134878.1"/>
</dbReference>
<gene>
    <name evidence="2" type="ORF">RN605_06040</name>
    <name evidence="1" type="ORF">RN608_12740</name>
</gene>
<proteinExistence type="predicted"/>
<sequence length="187" mass="22341">MENEIILKNVESAINILLRDDNWLLKKDLSERSISHKLAEYLQPLFKDYNVDCEYNGDIDRENHQERELGRKRISTLRQNLQHYNLLTKENENEAEKELIERLVYPDIIIHRRGSNAHNLCIIEVKKSTSQVPFHYDQIKLKAYTTKNYRNLNYQIGYFVKFVTGTEDYDYLIREFQNGEGPELEDK</sequence>
<keyword evidence="3" id="KW-1185">Reference proteome</keyword>
<organism evidence="1">
    <name type="scientific">Flavobacterium capsici</name>
    <dbReference type="NCBI Taxonomy" id="3075618"/>
    <lineage>
        <taxon>Bacteria</taxon>
        <taxon>Pseudomonadati</taxon>
        <taxon>Bacteroidota</taxon>
        <taxon>Flavobacteriia</taxon>
        <taxon>Flavobacteriales</taxon>
        <taxon>Flavobacteriaceae</taxon>
        <taxon>Flavobacterium</taxon>
    </lineage>
</organism>
<dbReference type="EMBL" id="CP134890">
    <property type="protein sequence ID" value="WNM22916.1"/>
    <property type="molecule type" value="Genomic_DNA"/>
</dbReference>
<accession>A0AA96F6S2</accession>
<accession>A0AA96F025</accession>
<reference evidence="1 3" key="1">
    <citation type="submission" date="2023-09" db="EMBL/GenBank/DDBJ databases">
        <title>Flavobacterium sp. a novel bacteria isolate from Pepper rhizosphere.</title>
        <authorList>
            <person name="Peng Y."/>
            <person name="Lee J."/>
        </authorList>
    </citation>
    <scope>NUCLEOTIDE SEQUENCE</scope>
    <source>
        <strain evidence="1">PMR2A8</strain>
        <strain evidence="2 3">PMTSA4</strain>
    </source>
</reference>
<evidence type="ECO:0000313" key="2">
    <source>
        <dbReference type="EMBL" id="WNM22916.1"/>
    </source>
</evidence>
<dbReference type="AlphaFoldDB" id="A0AA96F025"/>
<protein>
    <submittedName>
        <fullName evidence="1">Uncharacterized protein</fullName>
    </submittedName>
</protein>
<evidence type="ECO:0000313" key="3">
    <source>
        <dbReference type="Proteomes" id="UP001304515"/>
    </source>
</evidence>
<evidence type="ECO:0000313" key="1">
    <source>
        <dbReference type="EMBL" id="WNM18866.1"/>
    </source>
</evidence>
<dbReference type="KEGG" id="fcj:RN605_06040"/>
<dbReference type="Proteomes" id="UP001304515">
    <property type="component" value="Chromosome"/>
</dbReference>
<name>A0AA96F025_9FLAO</name>
<dbReference type="EMBL" id="CP134878">
    <property type="protein sequence ID" value="WNM18866.1"/>
    <property type="molecule type" value="Genomic_DNA"/>
</dbReference>